<dbReference type="InterPro" id="IPR027417">
    <property type="entry name" value="P-loop_NTPase"/>
</dbReference>
<dbReference type="PANTHER" id="PTHR10492:SF57">
    <property type="entry name" value="ATP-DEPENDENT DNA HELICASE"/>
    <property type="match status" value="1"/>
</dbReference>
<accession>A0A183FTM0</accession>
<reference evidence="1 2" key="1">
    <citation type="submission" date="2018-11" db="EMBL/GenBank/DDBJ databases">
        <authorList>
            <consortium name="Pathogen Informatics"/>
        </authorList>
    </citation>
    <scope>NUCLEOTIDE SEQUENCE [LARGE SCALE GENOMIC DNA]</scope>
</reference>
<dbReference type="PANTHER" id="PTHR10492">
    <property type="match status" value="1"/>
</dbReference>
<dbReference type="EMBL" id="UZAH01027101">
    <property type="protein sequence ID" value="VDO88573.1"/>
    <property type="molecule type" value="Genomic_DNA"/>
</dbReference>
<organism evidence="2 3">
    <name type="scientific">Heligmosomoides polygyrus</name>
    <name type="common">Parasitic roundworm</name>
    <dbReference type="NCBI Taxonomy" id="6339"/>
    <lineage>
        <taxon>Eukaryota</taxon>
        <taxon>Metazoa</taxon>
        <taxon>Ecdysozoa</taxon>
        <taxon>Nematoda</taxon>
        <taxon>Chromadorea</taxon>
        <taxon>Rhabditida</taxon>
        <taxon>Rhabditina</taxon>
        <taxon>Rhabditomorpha</taxon>
        <taxon>Strongyloidea</taxon>
        <taxon>Heligmosomidae</taxon>
        <taxon>Heligmosomoides</taxon>
    </lineage>
</organism>
<sequence>MDNWFVVPYSPYLTRMFRAHTDVKVCILLHVVKYVYKYVYKGSDRARIRLSRAGNEEPAHNEIQNYINARYVCAPEAIHRVFDFQMQERSASVKQLQVHLPEYEVVTFVSGAEQQVLHAAFGCLSCLTAYFEKNKNCSDPIHLHGMLPDGLVGSRVFHYFEIPEHLVHSSAGWKERGRDTNNIGRMYFVAPSDSEGFALRLLLLCGKGFTSYSDVLTVDGIEHPSYVAAARATGYLNDDSYFEHSLREAATTDFMEDYMRNTASTPVAKSRAFYDTAARIESFGKEWRDYLDIDVPLLSDSMLIMSSKGRCCALFLMRNKKRSLTKRFLELSAAKDDIVDTVFNDLLSGRSSDKPDAAILTPRNADALMLNDRVLDRLDGVRRTFLSEDEAVVDHPSDSLNFSTEFLNKMTPTGVPPHAQHMIFGVVVMLLCNGSRFIVTIGQRVLICEHASGRFIEFYRVSLQDLIFSHGQLYVAFSRARSRQGIVVDAPQQLIRNIVYEEMLR</sequence>
<reference evidence="3" key="2">
    <citation type="submission" date="2019-09" db="UniProtKB">
        <authorList>
            <consortium name="WormBaseParasite"/>
        </authorList>
    </citation>
    <scope>IDENTIFICATION</scope>
</reference>
<keyword evidence="2" id="KW-1185">Reference proteome</keyword>
<proteinExistence type="predicted"/>
<protein>
    <submittedName>
        <fullName evidence="3">ATP-dependent DNA helicase</fullName>
    </submittedName>
</protein>
<gene>
    <name evidence="1" type="ORF">HPBE_LOCUS11432</name>
</gene>
<dbReference type="WBParaSite" id="HPBE_0001143101-mRNA-1">
    <property type="protein sequence ID" value="HPBE_0001143101-mRNA-1"/>
    <property type="gene ID" value="HPBE_0001143101"/>
</dbReference>
<dbReference type="OrthoDB" id="1728974at2759"/>
<dbReference type="AlphaFoldDB" id="A0A183FTM0"/>
<dbReference type="Proteomes" id="UP000050761">
    <property type="component" value="Unassembled WGS sequence"/>
</dbReference>
<accession>A0A3P8AC78</accession>
<evidence type="ECO:0000313" key="2">
    <source>
        <dbReference type="Proteomes" id="UP000050761"/>
    </source>
</evidence>
<evidence type="ECO:0000313" key="1">
    <source>
        <dbReference type="EMBL" id="VDO88573.1"/>
    </source>
</evidence>
<dbReference type="SUPFAM" id="SSF52540">
    <property type="entry name" value="P-loop containing nucleoside triphosphate hydrolases"/>
    <property type="match status" value="1"/>
</dbReference>
<name>A0A183FTM0_HELPZ</name>
<evidence type="ECO:0000313" key="3">
    <source>
        <dbReference type="WBParaSite" id="HPBE_0001143101-mRNA-1"/>
    </source>
</evidence>